<dbReference type="Pfam" id="PF03544">
    <property type="entry name" value="TonB_C"/>
    <property type="match status" value="1"/>
</dbReference>
<dbReference type="RefSeq" id="WP_215219754.1">
    <property type="nucleotide sequence ID" value="NZ_OU015430.1"/>
</dbReference>
<feature type="domain" description="TonB C-terminal" evidence="2">
    <location>
        <begin position="56"/>
        <end position="131"/>
    </location>
</feature>
<dbReference type="EMBL" id="OU015430">
    <property type="protein sequence ID" value="CAG4970733.1"/>
    <property type="molecule type" value="Genomic_DNA"/>
</dbReference>
<sequence>MAWRLFVLLGTAAVAACATSNGPPGTRANTSMDASRIVGPESPEWDTPPKLLNGKAPIYPISQLLSAKTGTSVIVYTIGTDGRPRDFRIDSTTDERYANHAIIAVQKWVYQPALKDGVPVEATVRQSFDFDVR</sequence>
<evidence type="ECO:0000256" key="1">
    <source>
        <dbReference type="SAM" id="SignalP"/>
    </source>
</evidence>
<dbReference type="InterPro" id="IPR037682">
    <property type="entry name" value="TonB_C"/>
</dbReference>
<evidence type="ECO:0000313" key="3">
    <source>
        <dbReference type="EMBL" id="CAG4970733.1"/>
    </source>
</evidence>
<reference evidence="3 4" key="1">
    <citation type="submission" date="2021-04" db="EMBL/GenBank/DDBJ databases">
        <authorList>
            <person name="Rodrigo-Torres L."/>
            <person name="Arahal R. D."/>
            <person name="Lucena T."/>
        </authorList>
    </citation>
    <scope>NUCLEOTIDE SEQUENCE [LARGE SCALE GENOMIC DNA]</scope>
    <source>
        <strain evidence="3 4">CECT 30171</strain>
    </source>
</reference>
<gene>
    <name evidence="3" type="ORF">LYB30171_00795</name>
</gene>
<evidence type="ECO:0000313" key="4">
    <source>
        <dbReference type="Proteomes" id="UP000680116"/>
    </source>
</evidence>
<feature type="signal peptide" evidence="1">
    <location>
        <begin position="1"/>
        <end position="18"/>
    </location>
</feature>
<keyword evidence="4" id="KW-1185">Reference proteome</keyword>
<evidence type="ECO:0000259" key="2">
    <source>
        <dbReference type="Pfam" id="PF03544"/>
    </source>
</evidence>
<organism evidence="3 4">
    <name type="scientific">Novilysobacter luteus</name>
    <dbReference type="NCBI Taxonomy" id="2822368"/>
    <lineage>
        <taxon>Bacteria</taxon>
        <taxon>Pseudomonadati</taxon>
        <taxon>Pseudomonadota</taxon>
        <taxon>Gammaproteobacteria</taxon>
        <taxon>Lysobacterales</taxon>
        <taxon>Lysobacteraceae</taxon>
        <taxon>Novilysobacter</taxon>
    </lineage>
</organism>
<proteinExistence type="predicted"/>
<feature type="chain" id="PRO_5045862175" description="TonB C-terminal domain-containing protein" evidence="1">
    <location>
        <begin position="19"/>
        <end position="133"/>
    </location>
</feature>
<protein>
    <recommendedName>
        <fullName evidence="2">TonB C-terminal domain-containing protein</fullName>
    </recommendedName>
</protein>
<name>A0ABM8UDQ2_9GAMM</name>
<dbReference type="SUPFAM" id="SSF74653">
    <property type="entry name" value="TolA/TonB C-terminal domain"/>
    <property type="match status" value="1"/>
</dbReference>
<keyword evidence="1" id="KW-0732">Signal</keyword>
<dbReference type="Gene3D" id="3.30.1150.10">
    <property type="match status" value="1"/>
</dbReference>
<accession>A0ABM8UDQ2</accession>
<dbReference type="Proteomes" id="UP000680116">
    <property type="component" value="Chromosome"/>
</dbReference>